<proteinExistence type="predicted"/>
<evidence type="ECO:0000313" key="2">
    <source>
        <dbReference type="EMBL" id="THU99927.1"/>
    </source>
</evidence>
<sequence>MDLHCSHSTKLVLRIHAPVPRSLRTHPYKRVRYNIHHQRKPPAISQTEMERFLDAICSLNVPSPTLPTPTPTPEPATATPRTLPKPNPPSRPSSPVRGGQE</sequence>
<feature type="compositionally biased region" description="Pro residues" evidence="1">
    <location>
        <begin position="83"/>
        <end position="92"/>
    </location>
</feature>
<feature type="compositionally biased region" description="Pro residues" evidence="1">
    <location>
        <begin position="64"/>
        <end position="74"/>
    </location>
</feature>
<reference evidence="2 3" key="1">
    <citation type="journal article" date="2019" name="Nat. Ecol. Evol.">
        <title>Megaphylogeny resolves global patterns of mushroom evolution.</title>
        <authorList>
            <person name="Varga T."/>
            <person name="Krizsan K."/>
            <person name="Foldi C."/>
            <person name="Dima B."/>
            <person name="Sanchez-Garcia M."/>
            <person name="Sanchez-Ramirez S."/>
            <person name="Szollosi G.J."/>
            <person name="Szarkandi J.G."/>
            <person name="Papp V."/>
            <person name="Albert L."/>
            <person name="Andreopoulos W."/>
            <person name="Angelini C."/>
            <person name="Antonin V."/>
            <person name="Barry K.W."/>
            <person name="Bougher N.L."/>
            <person name="Buchanan P."/>
            <person name="Buyck B."/>
            <person name="Bense V."/>
            <person name="Catcheside P."/>
            <person name="Chovatia M."/>
            <person name="Cooper J."/>
            <person name="Damon W."/>
            <person name="Desjardin D."/>
            <person name="Finy P."/>
            <person name="Geml J."/>
            <person name="Haridas S."/>
            <person name="Hughes K."/>
            <person name="Justo A."/>
            <person name="Karasinski D."/>
            <person name="Kautmanova I."/>
            <person name="Kiss B."/>
            <person name="Kocsube S."/>
            <person name="Kotiranta H."/>
            <person name="LaButti K.M."/>
            <person name="Lechner B.E."/>
            <person name="Liimatainen K."/>
            <person name="Lipzen A."/>
            <person name="Lukacs Z."/>
            <person name="Mihaltcheva S."/>
            <person name="Morgado L.N."/>
            <person name="Niskanen T."/>
            <person name="Noordeloos M.E."/>
            <person name="Ohm R.A."/>
            <person name="Ortiz-Santana B."/>
            <person name="Ovrebo C."/>
            <person name="Racz N."/>
            <person name="Riley R."/>
            <person name="Savchenko A."/>
            <person name="Shiryaev A."/>
            <person name="Soop K."/>
            <person name="Spirin V."/>
            <person name="Szebenyi C."/>
            <person name="Tomsovsky M."/>
            <person name="Tulloss R.E."/>
            <person name="Uehling J."/>
            <person name="Grigoriev I.V."/>
            <person name="Vagvolgyi C."/>
            <person name="Papp T."/>
            <person name="Martin F.M."/>
            <person name="Miettinen O."/>
            <person name="Hibbett D.S."/>
            <person name="Nagy L.G."/>
        </authorList>
    </citation>
    <scope>NUCLEOTIDE SEQUENCE [LARGE SCALE GENOMIC DNA]</scope>
    <source>
        <strain evidence="2 3">CBS 962.96</strain>
    </source>
</reference>
<feature type="region of interest" description="Disordered" evidence="1">
    <location>
        <begin position="60"/>
        <end position="101"/>
    </location>
</feature>
<keyword evidence="3" id="KW-1185">Reference proteome</keyword>
<accession>A0A4S8MBQ5</accession>
<evidence type="ECO:0000313" key="3">
    <source>
        <dbReference type="Proteomes" id="UP000297245"/>
    </source>
</evidence>
<protein>
    <submittedName>
        <fullName evidence="2">Uncharacterized protein</fullName>
    </submittedName>
</protein>
<dbReference type="EMBL" id="ML179111">
    <property type="protein sequence ID" value="THU99927.1"/>
    <property type="molecule type" value="Genomic_DNA"/>
</dbReference>
<evidence type="ECO:0000256" key="1">
    <source>
        <dbReference type="SAM" id="MobiDB-lite"/>
    </source>
</evidence>
<organism evidence="2 3">
    <name type="scientific">Dendrothele bispora (strain CBS 962.96)</name>
    <dbReference type="NCBI Taxonomy" id="1314807"/>
    <lineage>
        <taxon>Eukaryota</taxon>
        <taxon>Fungi</taxon>
        <taxon>Dikarya</taxon>
        <taxon>Basidiomycota</taxon>
        <taxon>Agaricomycotina</taxon>
        <taxon>Agaricomycetes</taxon>
        <taxon>Agaricomycetidae</taxon>
        <taxon>Agaricales</taxon>
        <taxon>Agaricales incertae sedis</taxon>
        <taxon>Dendrothele</taxon>
    </lineage>
</organism>
<dbReference type="Proteomes" id="UP000297245">
    <property type="component" value="Unassembled WGS sequence"/>
</dbReference>
<dbReference type="AlphaFoldDB" id="A0A4S8MBQ5"/>
<gene>
    <name evidence="2" type="ORF">K435DRAFT_855175</name>
</gene>
<name>A0A4S8MBQ5_DENBC</name>